<dbReference type="SUPFAM" id="SSF53335">
    <property type="entry name" value="S-adenosyl-L-methionine-dependent methyltransferases"/>
    <property type="match status" value="1"/>
</dbReference>
<dbReference type="GO" id="GO:0032259">
    <property type="term" value="P:methylation"/>
    <property type="evidence" value="ECO:0007669"/>
    <property type="project" value="UniProtKB-KW"/>
</dbReference>
<evidence type="ECO:0000256" key="3">
    <source>
        <dbReference type="ARBA" id="ARBA00022552"/>
    </source>
</evidence>
<comment type="subcellular location">
    <subcellularLocation>
        <location evidence="1">Cytoplasm</location>
    </subcellularLocation>
</comment>
<dbReference type="InterPro" id="IPR036974">
    <property type="entry name" value="PUA_sf"/>
</dbReference>
<dbReference type="Pfam" id="PF10672">
    <property type="entry name" value="Methyltrans_SAM"/>
    <property type="match status" value="1"/>
</dbReference>
<keyword evidence="2" id="KW-0963">Cytoplasm</keyword>
<dbReference type="Gene3D" id="3.40.50.150">
    <property type="entry name" value="Vaccinia Virus protein VP39"/>
    <property type="match status" value="1"/>
</dbReference>
<dbReference type="GO" id="GO:0006364">
    <property type="term" value="P:rRNA processing"/>
    <property type="evidence" value="ECO:0007669"/>
    <property type="project" value="UniProtKB-KW"/>
</dbReference>
<dbReference type="Gene3D" id="3.30.750.80">
    <property type="entry name" value="RNA methyltransferase domain (HRMD) like"/>
    <property type="match status" value="1"/>
</dbReference>
<dbReference type="Proteomes" id="UP001165678">
    <property type="component" value="Unassembled WGS sequence"/>
</dbReference>
<evidence type="ECO:0000256" key="7">
    <source>
        <dbReference type="ARBA" id="ARBA00038091"/>
    </source>
</evidence>
<comment type="similarity">
    <text evidence="7">Belongs to the methyltransferase superfamily. RlmI family.</text>
</comment>
<dbReference type="GO" id="GO:0008168">
    <property type="term" value="F:methyltransferase activity"/>
    <property type="evidence" value="ECO:0007669"/>
    <property type="project" value="UniProtKB-KW"/>
</dbReference>
<dbReference type="PROSITE" id="PS50890">
    <property type="entry name" value="PUA"/>
    <property type="match status" value="1"/>
</dbReference>
<comment type="caution">
    <text evidence="10">The sequence shown here is derived from an EMBL/GenBank/DDBJ whole genome shotgun (WGS) entry which is preliminary data.</text>
</comment>
<feature type="domain" description="RlmI-like PUA" evidence="9">
    <location>
        <begin position="6"/>
        <end position="71"/>
    </location>
</feature>
<evidence type="ECO:0000259" key="9">
    <source>
        <dbReference type="Pfam" id="PF17785"/>
    </source>
</evidence>
<gene>
    <name evidence="10" type="ORF">OQ287_08615</name>
</gene>
<feature type="domain" description="S-adenosylmethionine-dependent methyltransferase" evidence="8">
    <location>
        <begin position="168"/>
        <end position="334"/>
    </location>
</feature>
<evidence type="ECO:0000256" key="5">
    <source>
        <dbReference type="ARBA" id="ARBA00022679"/>
    </source>
</evidence>
<dbReference type="EMBL" id="JAPIVE010000002">
    <property type="protein sequence ID" value="MCX2524302.1"/>
    <property type="molecule type" value="Genomic_DNA"/>
</dbReference>
<dbReference type="Gene3D" id="2.30.130.10">
    <property type="entry name" value="PUA domain"/>
    <property type="match status" value="1"/>
</dbReference>
<keyword evidence="4 10" id="KW-0489">Methyltransferase</keyword>
<protein>
    <submittedName>
        <fullName evidence="10">Class I SAM-dependent rRNA methyltransferase</fullName>
    </submittedName>
</protein>
<dbReference type="RefSeq" id="WP_250937949.1">
    <property type="nucleotide sequence ID" value="NZ_JAMLJK010000001.1"/>
</dbReference>
<evidence type="ECO:0000256" key="6">
    <source>
        <dbReference type="ARBA" id="ARBA00022691"/>
    </source>
</evidence>
<dbReference type="Pfam" id="PF17785">
    <property type="entry name" value="PUA_3"/>
    <property type="match status" value="1"/>
</dbReference>
<keyword evidence="3" id="KW-0698">rRNA processing</keyword>
<dbReference type="InterPro" id="IPR015947">
    <property type="entry name" value="PUA-like_sf"/>
</dbReference>
<dbReference type="GO" id="GO:0003723">
    <property type="term" value="F:RNA binding"/>
    <property type="evidence" value="ECO:0007669"/>
    <property type="project" value="InterPro"/>
</dbReference>
<sequence length="396" mass="44308">MTRRLSLKKNADKRLKAGHLWLYSNEIDITKTPLKDFEAGAQAIVEAAGGKELGVAYVNPNSLICGRVVSRDPNVRLDRSLLVHRFKQALALRQRLFDKPFYRLVHGEGDLLPGLVIDRFDDILVVQLNTLGMERMRDSIIDALNKVVSPRVIVFKGDTSGRRMESLEPSIEVVQGELPEAVMMEENNTRFEARVIDGQKTGWFYDHRVNRAWLNRLVEGKRVLDVFSYVGGWGVQAANHGASQVMCVDASGTALEHVGRNARLNGVEDRVSVQEGDAFEVLSSLKAAGEQFDVVILDPPAFIKKRKDINNGERAYGRLNREAMRLMGRDGLLVSASCSMHLASERHIDLVRGAARHQDRHGQLIFQGHQGPDHPIHPSIPETAYLKALGVRVFRD</sequence>
<dbReference type="AlphaFoldDB" id="A0AA42CU51"/>
<dbReference type="CDD" id="cd21153">
    <property type="entry name" value="PUA_RlmI"/>
    <property type="match status" value="1"/>
</dbReference>
<name>A0AA42CU51_9GAMM</name>
<dbReference type="InterPro" id="IPR019614">
    <property type="entry name" value="SAM-dep_methyl-trfase"/>
</dbReference>
<dbReference type="SUPFAM" id="SSF88697">
    <property type="entry name" value="PUA domain-like"/>
    <property type="match status" value="1"/>
</dbReference>
<accession>A0AA42CU51</accession>
<dbReference type="CDD" id="cd02440">
    <property type="entry name" value="AdoMet_MTases"/>
    <property type="match status" value="1"/>
</dbReference>
<dbReference type="PANTHER" id="PTHR42873:SF1">
    <property type="entry name" value="S-ADENOSYLMETHIONINE-DEPENDENT METHYLTRANSFERASE DOMAIN-CONTAINING PROTEIN"/>
    <property type="match status" value="1"/>
</dbReference>
<evidence type="ECO:0000313" key="10">
    <source>
        <dbReference type="EMBL" id="MCX2524302.1"/>
    </source>
</evidence>
<keyword evidence="5" id="KW-0808">Transferase</keyword>
<dbReference type="CDD" id="cd11572">
    <property type="entry name" value="RlmI_M_like"/>
    <property type="match status" value="1"/>
</dbReference>
<dbReference type="InterPro" id="IPR029063">
    <property type="entry name" value="SAM-dependent_MTases_sf"/>
</dbReference>
<dbReference type="InterPro" id="IPR041532">
    <property type="entry name" value="RlmI-like_PUA"/>
</dbReference>
<dbReference type="PANTHER" id="PTHR42873">
    <property type="entry name" value="RIBOSOMAL RNA LARGE SUBUNIT METHYLTRANSFERASE"/>
    <property type="match status" value="1"/>
</dbReference>
<keyword evidence="6" id="KW-0949">S-adenosyl-L-methionine</keyword>
<evidence type="ECO:0000256" key="4">
    <source>
        <dbReference type="ARBA" id="ARBA00022603"/>
    </source>
</evidence>
<reference evidence="10" key="1">
    <citation type="submission" date="2022-11" db="EMBL/GenBank/DDBJ databases">
        <title>Larsenimonas rhizosphaerae sp. nov., isolated from a tidal mudflat.</title>
        <authorList>
            <person name="Lee S.D."/>
            <person name="Kim I.S."/>
        </authorList>
    </citation>
    <scope>NUCLEOTIDE SEQUENCE</scope>
    <source>
        <strain evidence="10">GH2-1</strain>
    </source>
</reference>
<proteinExistence type="inferred from homology"/>
<organism evidence="10 11">
    <name type="scientific">Larsenimonas rhizosphaerae</name>
    <dbReference type="NCBI Taxonomy" id="2944682"/>
    <lineage>
        <taxon>Bacteria</taxon>
        <taxon>Pseudomonadati</taxon>
        <taxon>Pseudomonadota</taxon>
        <taxon>Gammaproteobacteria</taxon>
        <taxon>Oceanospirillales</taxon>
        <taxon>Halomonadaceae</taxon>
        <taxon>Larsenimonas</taxon>
    </lineage>
</organism>
<keyword evidence="11" id="KW-1185">Reference proteome</keyword>
<evidence type="ECO:0000259" key="8">
    <source>
        <dbReference type="Pfam" id="PF10672"/>
    </source>
</evidence>
<evidence type="ECO:0000256" key="1">
    <source>
        <dbReference type="ARBA" id="ARBA00004496"/>
    </source>
</evidence>
<dbReference type="GO" id="GO:0005737">
    <property type="term" value="C:cytoplasm"/>
    <property type="evidence" value="ECO:0007669"/>
    <property type="project" value="UniProtKB-SubCell"/>
</dbReference>
<evidence type="ECO:0000313" key="11">
    <source>
        <dbReference type="Proteomes" id="UP001165678"/>
    </source>
</evidence>
<evidence type="ECO:0000256" key="2">
    <source>
        <dbReference type="ARBA" id="ARBA00022490"/>
    </source>
</evidence>